<feature type="transmembrane region" description="Helical" evidence="8">
    <location>
        <begin position="50"/>
        <end position="67"/>
    </location>
</feature>
<feature type="transmembrane region" description="Helical" evidence="8">
    <location>
        <begin position="329"/>
        <end position="346"/>
    </location>
</feature>
<feature type="transmembrane region" description="Helical" evidence="8">
    <location>
        <begin position="469"/>
        <end position="490"/>
    </location>
</feature>
<accession>A0A0W0UNL2</accession>
<dbReference type="AlphaFoldDB" id="A0A0W0UNL2"/>
<keyword evidence="2" id="KW-0813">Transport</keyword>
<evidence type="ECO:0000256" key="3">
    <source>
        <dbReference type="ARBA" id="ARBA00022475"/>
    </source>
</evidence>
<dbReference type="STRING" id="455.Ljam_0826"/>
<dbReference type="InterPro" id="IPR050171">
    <property type="entry name" value="MFS_Transporters"/>
</dbReference>
<keyword evidence="3" id="KW-1003">Cell membrane</keyword>
<keyword evidence="7 8" id="KW-0472">Membrane</keyword>
<dbReference type="CDD" id="cd17346">
    <property type="entry name" value="MFS_DtpA_like"/>
    <property type="match status" value="1"/>
</dbReference>
<feature type="transmembrane region" description="Helical" evidence="8">
    <location>
        <begin position="253"/>
        <end position="274"/>
    </location>
</feature>
<dbReference type="SUPFAM" id="SSF103473">
    <property type="entry name" value="MFS general substrate transporter"/>
    <property type="match status" value="1"/>
</dbReference>
<dbReference type="GO" id="GO:0015833">
    <property type="term" value="P:peptide transport"/>
    <property type="evidence" value="ECO:0007669"/>
    <property type="project" value="UniProtKB-KW"/>
</dbReference>
<dbReference type="InterPro" id="IPR005279">
    <property type="entry name" value="Dipep/tripep_permease"/>
</dbReference>
<keyword evidence="4 8" id="KW-0812">Transmembrane</keyword>
<evidence type="ECO:0000256" key="1">
    <source>
        <dbReference type="ARBA" id="ARBA00004651"/>
    </source>
</evidence>
<gene>
    <name evidence="9" type="ORF">Ljam_0826</name>
</gene>
<evidence type="ECO:0000256" key="8">
    <source>
        <dbReference type="SAM" id="Phobius"/>
    </source>
</evidence>
<dbReference type="Pfam" id="PF00854">
    <property type="entry name" value="PTR2"/>
    <property type="match status" value="1"/>
</dbReference>
<evidence type="ECO:0000256" key="7">
    <source>
        <dbReference type="ARBA" id="ARBA00023136"/>
    </source>
</evidence>
<feature type="transmembrane region" description="Helical" evidence="8">
    <location>
        <begin position="286"/>
        <end position="309"/>
    </location>
</feature>
<protein>
    <submittedName>
        <fullName evidence="9">POT family transporter protein proton/peptide symporter</fullName>
    </submittedName>
</protein>
<dbReference type="Gene3D" id="1.20.1250.20">
    <property type="entry name" value="MFS general substrate transporter like domains"/>
    <property type="match status" value="1"/>
</dbReference>
<dbReference type="GO" id="GO:0005886">
    <property type="term" value="C:plasma membrane"/>
    <property type="evidence" value="ECO:0007669"/>
    <property type="project" value="UniProtKB-SubCell"/>
</dbReference>
<feature type="transmembrane region" description="Helical" evidence="8">
    <location>
        <begin position="395"/>
        <end position="423"/>
    </location>
</feature>
<feature type="transmembrane region" description="Helical" evidence="8">
    <location>
        <begin position="430"/>
        <end position="449"/>
    </location>
</feature>
<dbReference type="PANTHER" id="PTHR23517">
    <property type="entry name" value="RESISTANCE PROTEIN MDTM, PUTATIVE-RELATED-RELATED"/>
    <property type="match status" value="1"/>
</dbReference>
<dbReference type="Proteomes" id="UP000054715">
    <property type="component" value="Unassembled WGS sequence"/>
</dbReference>
<evidence type="ECO:0000256" key="4">
    <source>
        <dbReference type="ARBA" id="ARBA00022692"/>
    </source>
</evidence>
<evidence type="ECO:0000256" key="2">
    <source>
        <dbReference type="ARBA" id="ARBA00022448"/>
    </source>
</evidence>
<feature type="transmembrane region" description="Helical" evidence="8">
    <location>
        <begin position="12"/>
        <end position="30"/>
    </location>
</feature>
<dbReference type="InterPro" id="IPR000109">
    <property type="entry name" value="POT_fam"/>
</dbReference>
<dbReference type="EMBL" id="LNYG01000012">
    <property type="protein sequence ID" value="KTD09476.1"/>
    <property type="molecule type" value="Genomic_DNA"/>
</dbReference>
<comment type="caution">
    <text evidence="9">The sequence shown here is derived from an EMBL/GenBank/DDBJ whole genome shotgun (WGS) entry which is preliminary data.</text>
</comment>
<keyword evidence="5" id="KW-0571">Peptide transport</keyword>
<comment type="subcellular location">
    <subcellularLocation>
        <location evidence="1">Cell membrane</location>
        <topology evidence="1">Multi-pass membrane protein</topology>
    </subcellularLocation>
</comment>
<dbReference type="NCBIfam" id="TIGR00924">
    <property type="entry name" value="yjdL_sub1_fam"/>
    <property type="match status" value="1"/>
</dbReference>
<feature type="transmembrane region" description="Helical" evidence="8">
    <location>
        <begin position="103"/>
        <end position="121"/>
    </location>
</feature>
<sequence>MTSHTVKINGNMINWLNVCFLDFIVTNASIKHPPSLSIFFATEMWERYGFYVVQTLLALYLAFYFKWKDERVYTLVGTFTALTYLSPVIGGWIADHLLGQKKAILTGAVFLFFSYLSLFILTSDNALSAALAGIAVGTGLLKPNISSLLGNEYPDNSSRRESGFTIFYMGITTGIILGTTLPSQLYYFFGWSVAFASAAFGMIIAFTVFAYGVHRYKIADYHPAELTVIKLIKAFFILFGLWAIAYVILHNPILADTAFGAVIVLSLLYLIDVVKRESPQQAKQTIVIGLLCMISVMFWAFYFQMFLSLTLFISRVVEPKLFGILFPPPYYVSIQSIGMIVFGYFLSRRPPINAIHSGIVTGNKFMLAMVFITLAYLLITLVSKSSHGTTLLSPLYFIPAYLLISIAELLLSPVGLAAITVLASRKKVSTMMGIFFVSLGIGAFLSGKLANLTAIKPNELSILQLKAHYSHTFTILLFILLGATFICLILNRTIKTLLINYEAPSEASA</sequence>
<evidence type="ECO:0000256" key="5">
    <source>
        <dbReference type="ARBA" id="ARBA00022856"/>
    </source>
</evidence>
<feature type="transmembrane region" description="Helical" evidence="8">
    <location>
        <begin position="226"/>
        <end position="247"/>
    </location>
</feature>
<feature type="transmembrane region" description="Helical" evidence="8">
    <location>
        <begin position="73"/>
        <end position="94"/>
    </location>
</feature>
<feature type="transmembrane region" description="Helical" evidence="8">
    <location>
        <begin position="166"/>
        <end position="187"/>
    </location>
</feature>
<keyword evidence="5" id="KW-0653">Protein transport</keyword>
<dbReference type="InterPro" id="IPR036259">
    <property type="entry name" value="MFS_trans_sf"/>
</dbReference>
<dbReference type="PANTHER" id="PTHR23517:SF15">
    <property type="entry name" value="PROTON-DEPENDENT OLIGOPEPTIDE FAMILY TRANSPORT PROTEIN"/>
    <property type="match status" value="1"/>
</dbReference>
<evidence type="ECO:0000313" key="9">
    <source>
        <dbReference type="EMBL" id="KTD09476.1"/>
    </source>
</evidence>
<organism evidence="9 10">
    <name type="scientific">Legionella jamestowniensis</name>
    <dbReference type="NCBI Taxonomy" id="455"/>
    <lineage>
        <taxon>Bacteria</taxon>
        <taxon>Pseudomonadati</taxon>
        <taxon>Pseudomonadota</taxon>
        <taxon>Gammaproteobacteria</taxon>
        <taxon>Legionellales</taxon>
        <taxon>Legionellaceae</taxon>
        <taxon>Legionella</taxon>
    </lineage>
</organism>
<dbReference type="PATRIC" id="fig|455.5.peg.877"/>
<evidence type="ECO:0000256" key="6">
    <source>
        <dbReference type="ARBA" id="ARBA00022989"/>
    </source>
</evidence>
<feature type="transmembrane region" description="Helical" evidence="8">
    <location>
        <begin position="193"/>
        <end position="214"/>
    </location>
</feature>
<keyword evidence="6 8" id="KW-1133">Transmembrane helix</keyword>
<proteinExistence type="predicted"/>
<dbReference type="GO" id="GO:1904680">
    <property type="term" value="F:peptide transmembrane transporter activity"/>
    <property type="evidence" value="ECO:0007669"/>
    <property type="project" value="InterPro"/>
</dbReference>
<evidence type="ECO:0000313" key="10">
    <source>
        <dbReference type="Proteomes" id="UP000054715"/>
    </source>
</evidence>
<reference evidence="9 10" key="1">
    <citation type="submission" date="2015-11" db="EMBL/GenBank/DDBJ databases">
        <title>Genomic analysis of 38 Legionella species identifies large and diverse effector repertoires.</title>
        <authorList>
            <person name="Burstein D."/>
            <person name="Amaro F."/>
            <person name="Zusman T."/>
            <person name="Lifshitz Z."/>
            <person name="Cohen O."/>
            <person name="Gilbert J.A."/>
            <person name="Pupko T."/>
            <person name="Shuman H.A."/>
            <person name="Segal G."/>
        </authorList>
    </citation>
    <scope>NUCLEOTIDE SEQUENCE [LARGE SCALE GENOMIC DNA]</scope>
    <source>
        <strain evidence="9 10">JA-26-G1-E2</strain>
    </source>
</reference>
<name>A0A0W0UNL2_9GAMM</name>
<feature type="transmembrane region" description="Helical" evidence="8">
    <location>
        <begin position="366"/>
        <end position="383"/>
    </location>
</feature>